<gene>
    <name evidence="2" type="ORF">GCM10022247_66020</name>
</gene>
<organism evidence="2 3">
    <name type="scientific">Allokutzneria multivorans</name>
    <dbReference type="NCBI Taxonomy" id="1142134"/>
    <lineage>
        <taxon>Bacteria</taxon>
        <taxon>Bacillati</taxon>
        <taxon>Actinomycetota</taxon>
        <taxon>Actinomycetes</taxon>
        <taxon>Pseudonocardiales</taxon>
        <taxon>Pseudonocardiaceae</taxon>
        <taxon>Allokutzneria</taxon>
    </lineage>
</organism>
<keyword evidence="1" id="KW-0732">Signal</keyword>
<comment type="caution">
    <text evidence="2">The sequence shown here is derived from an EMBL/GenBank/DDBJ whole genome shotgun (WGS) entry which is preliminary data.</text>
</comment>
<keyword evidence="3" id="KW-1185">Reference proteome</keyword>
<dbReference type="Proteomes" id="UP001501747">
    <property type="component" value="Unassembled WGS sequence"/>
</dbReference>
<reference evidence="3" key="1">
    <citation type="journal article" date="2019" name="Int. J. Syst. Evol. Microbiol.">
        <title>The Global Catalogue of Microorganisms (GCM) 10K type strain sequencing project: providing services to taxonomists for standard genome sequencing and annotation.</title>
        <authorList>
            <consortium name="The Broad Institute Genomics Platform"/>
            <consortium name="The Broad Institute Genome Sequencing Center for Infectious Disease"/>
            <person name="Wu L."/>
            <person name="Ma J."/>
        </authorList>
    </citation>
    <scope>NUCLEOTIDE SEQUENCE [LARGE SCALE GENOMIC DNA]</scope>
    <source>
        <strain evidence="3">JCM 17342</strain>
    </source>
</reference>
<accession>A0ABP7TV57</accession>
<proteinExistence type="predicted"/>
<dbReference type="RefSeq" id="WP_344883876.1">
    <property type="nucleotide sequence ID" value="NZ_BAABAL010000020.1"/>
</dbReference>
<name>A0ABP7TV57_9PSEU</name>
<feature type="signal peptide" evidence="1">
    <location>
        <begin position="1"/>
        <end position="20"/>
    </location>
</feature>
<dbReference type="EMBL" id="BAABAL010000020">
    <property type="protein sequence ID" value="GAA4031757.1"/>
    <property type="molecule type" value="Genomic_DNA"/>
</dbReference>
<protein>
    <submittedName>
        <fullName evidence="2">Uncharacterized protein</fullName>
    </submittedName>
</protein>
<sequence>MSRRRTVHTLVTAAVFTAIAASALTGTASAEPQIAATVRTFDSWAHGFDTIEIRERAAEQARYLMRRYEANASVTCAPTNYDTKYAQAGGGMWQVSVRLTAWCSPR</sequence>
<evidence type="ECO:0000313" key="3">
    <source>
        <dbReference type="Proteomes" id="UP001501747"/>
    </source>
</evidence>
<feature type="chain" id="PRO_5046453510" evidence="1">
    <location>
        <begin position="21"/>
        <end position="106"/>
    </location>
</feature>
<evidence type="ECO:0000256" key="1">
    <source>
        <dbReference type="SAM" id="SignalP"/>
    </source>
</evidence>
<evidence type="ECO:0000313" key="2">
    <source>
        <dbReference type="EMBL" id="GAA4031757.1"/>
    </source>
</evidence>